<evidence type="ECO:0000313" key="7">
    <source>
        <dbReference type="EMBL" id="MBC2776750.1"/>
    </source>
</evidence>
<gene>
    <name evidence="7" type="ORF">H6P80_03870</name>
</gene>
<evidence type="ECO:0000256" key="1">
    <source>
        <dbReference type="ARBA" id="ARBA00004141"/>
    </source>
</evidence>
<evidence type="ECO:0000256" key="5">
    <source>
        <dbReference type="SAM" id="Phobius"/>
    </source>
</evidence>
<dbReference type="EMBL" id="JACJVJ010000001">
    <property type="protein sequence ID" value="MBC2776750.1"/>
    <property type="molecule type" value="Genomic_DNA"/>
</dbReference>
<proteinExistence type="predicted"/>
<accession>A0A842HXU3</accession>
<keyword evidence="2 5" id="KW-0812">Transmembrane</keyword>
<dbReference type="Pfam" id="PF12698">
    <property type="entry name" value="ABC2_membrane_3"/>
    <property type="match status" value="1"/>
</dbReference>
<feature type="transmembrane region" description="Helical" evidence="5">
    <location>
        <begin position="232"/>
        <end position="255"/>
    </location>
</feature>
<evidence type="ECO:0000256" key="2">
    <source>
        <dbReference type="ARBA" id="ARBA00022692"/>
    </source>
</evidence>
<evidence type="ECO:0000256" key="4">
    <source>
        <dbReference type="ARBA" id="ARBA00023136"/>
    </source>
</evidence>
<keyword evidence="4 5" id="KW-0472">Membrane</keyword>
<keyword evidence="8" id="KW-1185">Reference proteome</keyword>
<keyword evidence="3 5" id="KW-1133">Transmembrane helix</keyword>
<evidence type="ECO:0000256" key="3">
    <source>
        <dbReference type="ARBA" id="ARBA00022989"/>
    </source>
</evidence>
<name>A0A842HXU3_9SPHN</name>
<protein>
    <submittedName>
        <fullName evidence="7">ABC transporter permease</fullName>
    </submittedName>
</protein>
<feature type="transmembrane region" description="Helical" evidence="5">
    <location>
        <begin position="310"/>
        <end position="330"/>
    </location>
</feature>
<feature type="transmembrane region" description="Helical" evidence="5">
    <location>
        <begin position="369"/>
        <end position="387"/>
    </location>
</feature>
<feature type="transmembrane region" description="Helical" evidence="5">
    <location>
        <begin position="24"/>
        <end position="49"/>
    </location>
</feature>
<dbReference type="GO" id="GO:0140359">
    <property type="term" value="F:ABC-type transporter activity"/>
    <property type="evidence" value="ECO:0007669"/>
    <property type="project" value="InterPro"/>
</dbReference>
<evidence type="ECO:0000313" key="8">
    <source>
        <dbReference type="Proteomes" id="UP000564378"/>
    </source>
</evidence>
<feature type="transmembrane region" description="Helical" evidence="5">
    <location>
        <begin position="276"/>
        <end position="298"/>
    </location>
</feature>
<feature type="transmembrane region" description="Helical" evidence="5">
    <location>
        <begin position="182"/>
        <end position="200"/>
    </location>
</feature>
<dbReference type="AlphaFoldDB" id="A0A842HXU3"/>
<evidence type="ECO:0000259" key="6">
    <source>
        <dbReference type="Pfam" id="PF12698"/>
    </source>
</evidence>
<comment type="subcellular location">
    <subcellularLocation>
        <location evidence="1">Membrane</location>
        <topology evidence="1">Multi-pass membrane protein</topology>
    </subcellularLocation>
</comment>
<feature type="domain" description="ABC-2 type transporter transmembrane" evidence="6">
    <location>
        <begin position="156"/>
        <end position="380"/>
    </location>
</feature>
<dbReference type="InterPro" id="IPR013525">
    <property type="entry name" value="ABC2_TM"/>
</dbReference>
<organism evidence="7 8">
    <name type="scientific">Parasphingopyxis marina</name>
    <dbReference type="NCBI Taxonomy" id="2761622"/>
    <lineage>
        <taxon>Bacteria</taxon>
        <taxon>Pseudomonadati</taxon>
        <taxon>Pseudomonadota</taxon>
        <taxon>Alphaproteobacteria</taxon>
        <taxon>Sphingomonadales</taxon>
        <taxon>Sphingomonadaceae</taxon>
        <taxon>Parasphingopyxis</taxon>
    </lineage>
</organism>
<dbReference type="Proteomes" id="UP000564378">
    <property type="component" value="Unassembled WGS sequence"/>
</dbReference>
<sequence length="411" mass="43066">MTRYLRQAVVIARRDFLATVGTPAFIMFLLAPLFMLVFATVGGSGARMIADSGNQSRRLVVIADAGYAERITAADRRIRGAFPVGVAPPRLDIRAPEGDVAVQARAVFSESTVDASAVMFGGPHAPQIQFASGGRTGSRYLLILAEAAARAADSGLEPGATLVSIQPQPIERTHATIGGRQSLGFTALFVLFLLTLLLAGQTVSVLAEEKGNKVIEILAAAVPLEAVFLGKLIGLFGVALTFIAFWGTIAMFGFAQLPADAGAASALRPAIGLGTFLGLAVVYFAMGYLLLGAVFLAVGAQANSMREIQMLSLPITFFQMGMFGLASAAAARPGSTLALVAELFPFSSPFAMAARGASDPAIWPHAAAIAWQLLWVAIVITVGARWFRKGVLKSGPSFFRRLGAALRGKPA</sequence>
<dbReference type="GO" id="GO:0016020">
    <property type="term" value="C:membrane"/>
    <property type="evidence" value="ECO:0007669"/>
    <property type="project" value="UniProtKB-SubCell"/>
</dbReference>
<reference evidence="7 8" key="1">
    <citation type="submission" date="2020-08" db="EMBL/GenBank/DDBJ databases">
        <title>Draft genome sequence of Parasphingopyxis sp. GrpM-11.</title>
        <authorList>
            <person name="Oh J."/>
            <person name="Roh D.-H."/>
        </authorList>
    </citation>
    <scope>NUCLEOTIDE SEQUENCE [LARGE SCALE GENOMIC DNA]</scope>
    <source>
        <strain evidence="7 8">GrpM-11</strain>
    </source>
</reference>
<comment type="caution">
    <text evidence="7">The sequence shown here is derived from an EMBL/GenBank/DDBJ whole genome shotgun (WGS) entry which is preliminary data.</text>
</comment>
<dbReference type="RefSeq" id="WP_185800009.1">
    <property type="nucleotide sequence ID" value="NZ_JACJVJ010000001.1"/>
</dbReference>